<sequence length="53" mass="6297">MVHIRFTIRNSLHQVTQLKNKKITSYRSITSSNELEVYDSPDFFVLDPTMEHE</sequence>
<dbReference type="EnsemblPlants" id="AET6Gv20826900.1">
    <property type="protein sequence ID" value="AET6Gv20826900.1"/>
    <property type="gene ID" value="AET6Gv20826900"/>
</dbReference>
<keyword evidence="2" id="KW-1185">Reference proteome</keyword>
<evidence type="ECO:0000313" key="2">
    <source>
        <dbReference type="Proteomes" id="UP000015105"/>
    </source>
</evidence>
<reference evidence="1" key="4">
    <citation type="submission" date="2019-03" db="UniProtKB">
        <authorList>
            <consortium name="EnsemblPlants"/>
        </authorList>
    </citation>
    <scope>IDENTIFICATION</scope>
</reference>
<name>A0A453PRM2_AEGTS</name>
<proteinExistence type="predicted"/>
<organism evidence="1 2">
    <name type="scientific">Aegilops tauschii subsp. strangulata</name>
    <name type="common">Goatgrass</name>
    <dbReference type="NCBI Taxonomy" id="200361"/>
    <lineage>
        <taxon>Eukaryota</taxon>
        <taxon>Viridiplantae</taxon>
        <taxon>Streptophyta</taxon>
        <taxon>Embryophyta</taxon>
        <taxon>Tracheophyta</taxon>
        <taxon>Spermatophyta</taxon>
        <taxon>Magnoliopsida</taxon>
        <taxon>Liliopsida</taxon>
        <taxon>Poales</taxon>
        <taxon>Poaceae</taxon>
        <taxon>BOP clade</taxon>
        <taxon>Pooideae</taxon>
        <taxon>Triticodae</taxon>
        <taxon>Triticeae</taxon>
        <taxon>Triticinae</taxon>
        <taxon>Aegilops</taxon>
    </lineage>
</organism>
<reference evidence="1" key="5">
    <citation type="journal article" date="2021" name="G3 (Bethesda)">
        <title>Aegilops tauschii genome assembly Aet v5.0 features greater sequence contiguity and improved annotation.</title>
        <authorList>
            <person name="Wang L."/>
            <person name="Zhu T."/>
            <person name="Rodriguez J.C."/>
            <person name="Deal K.R."/>
            <person name="Dubcovsky J."/>
            <person name="McGuire P.E."/>
            <person name="Lux T."/>
            <person name="Spannagl M."/>
            <person name="Mayer K.F.X."/>
            <person name="Baldrich P."/>
            <person name="Meyers B.C."/>
            <person name="Huo N."/>
            <person name="Gu Y.Q."/>
            <person name="Zhou H."/>
            <person name="Devos K.M."/>
            <person name="Bennetzen J.L."/>
            <person name="Unver T."/>
            <person name="Budak H."/>
            <person name="Gulick P.J."/>
            <person name="Galiba G."/>
            <person name="Kalapos B."/>
            <person name="Nelson D.R."/>
            <person name="Li P."/>
            <person name="You F.M."/>
            <person name="Luo M.C."/>
            <person name="Dvorak J."/>
        </authorList>
    </citation>
    <scope>NUCLEOTIDE SEQUENCE [LARGE SCALE GENOMIC DNA]</scope>
    <source>
        <strain evidence="1">cv. AL8/78</strain>
    </source>
</reference>
<accession>A0A453PRM2</accession>
<dbReference type="Proteomes" id="UP000015105">
    <property type="component" value="Chromosome 6D"/>
</dbReference>
<protein>
    <submittedName>
        <fullName evidence="1">Uncharacterized protein</fullName>
    </submittedName>
</protein>
<dbReference type="Gramene" id="AET6Gv20826900.1">
    <property type="protein sequence ID" value="AET6Gv20826900.1"/>
    <property type="gene ID" value="AET6Gv20826900"/>
</dbReference>
<reference evidence="1" key="3">
    <citation type="journal article" date="2017" name="Nature">
        <title>Genome sequence of the progenitor of the wheat D genome Aegilops tauschii.</title>
        <authorList>
            <person name="Luo M.C."/>
            <person name="Gu Y.Q."/>
            <person name="Puiu D."/>
            <person name="Wang H."/>
            <person name="Twardziok S.O."/>
            <person name="Deal K.R."/>
            <person name="Huo N."/>
            <person name="Zhu T."/>
            <person name="Wang L."/>
            <person name="Wang Y."/>
            <person name="McGuire P.E."/>
            <person name="Liu S."/>
            <person name="Long H."/>
            <person name="Ramasamy R.K."/>
            <person name="Rodriguez J.C."/>
            <person name="Van S.L."/>
            <person name="Yuan L."/>
            <person name="Wang Z."/>
            <person name="Xia Z."/>
            <person name="Xiao L."/>
            <person name="Anderson O.D."/>
            <person name="Ouyang S."/>
            <person name="Liang Y."/>
            <person name="Zimin A.V."/>
            <person name="Pertea G."/>
            <person name="Qi P."/>
            <person name="Bennetzen J.L."/>
            <person name="Dai X."/>
            <person name="Dawson M.W."/>
            <person name="Muller H.G."/>
            <person name="Kugler K."/>
            <person name="Rivarola-Duarte L."/>
            <person name="Spannagl M."/>
            <person name="Mayer K.F.X."/>
            <person name="Lu F.H."/>
            <person name="Bevan M.W."/>
            <person name="Leroy P."/>
            <person name="Li P."/>
            <person name="You F.M."/>
            <person name="Sun Q."/>
            <person name="Liu Z."/>
            <person name="Lyons E."/>
            <person name="Wicker T."/>
            <person name="Salzberg S.L."/>
            <person name="Devos K.M."/>
            <person name="Dvorak J."/>
        </authorList>
    </citation>
    <scope>NUCLEOTIDE SEQUENCE [LARGE SCALE GENOMIC DNA]</scope>
    <source>
        <strain evidence="1">cv. AL8/78</strain>
    </source>
</reference>
<reference evidence="2" key="1">
    <citation type="journal article" date="2014" name="Science">
        <title>Ancient hybridizations among the ancestral genomes of bread wheat.</title>
        <authorList>
            <consortium name="International Wheat Genome Sequencing Consortium,"/>
            <person name="Marcussen T."/>
            <person name="Sandve S.R."/>
            <person name="Heier L."/>
            <person name="Spannagl M."/>
            <person name="Pfeifer M."/>
            <person name="Jakobsen K.S."/>
            <person name="Wulff B.B."/>
            <person name="Steuernagel B."/>
            <person name="Mayer K.F."/>
            <person name="Olsen O.A."/>
        </authorList>
    </citation>
    <scope>NUCLEOTIDE SEQUENCE [LARGE SCALE GENOMIC DNA]</scope>
    <source>
        <strain evidence="2">cv. AL8/78</strain>
    </source>
</reference>
<evidence type="ECO:0000313" key="1">
    <source>
        <dbReference type="EnsemblPlants" id="AET6Gv20826900.1"/>
    </source>
</evidence>
<reference evidence="2" key="2">
    <citation type="journal article" date="2017" name="Nat. Plants">
        <title>The Aegilops tauschii genome reveals multiple impacts of transposons.</title>
        <authorList>
            <person name="Zhao G."/>
            <person name="Zou C."/>
            <person name="Li K."/>
            <person name="Wang K."/>
            <person name="Li T."/>
            <person name="Gao L."/>
            <person name="Zhang X."/>
            <person name="Wang H."/>
            <person name="Yang Z."/>
            <person name="Liu X."/>
            <person name="Jiang W."/>
            <person name="Mao L."/>
            <person name="Kong X."/>
            <person name="Jiao Y."/>
            <person name="Jia J."/>
        </authorList>
    </citation>
    <scope>NUCLEOTIDE SEQUENCE [LARGE SCALE GENOMIC DNA]</scope>
    <source>
        <strain evidence="2">cv. AL8/78</strain>
    </source>
</reference>
<dbReference type="AlphaFoldDB" id="A0A453PRM2"/>